<accession>A0A4S4NC22</accession>
<evidence type="ECO:0000313" key="3">
    <source>
        <dbReference type="EMBL" id="THH36966.1"/>
    </source>
</evidence>
<protein>
    <submittedName>
        <fullName evidence="3">Extensin family protein</fullName>
    </submittedName>
</protein>
<dbReference type="Proteomes" id="UP000306602">
    <property type="component" value="Unassembled WGS sequence"/>
</dbReference>
<feature type="domain" description="Extensin-like C-terminal" evidence="2">
    <location>
        <begin position="104"/>
        <end position="255"/>
    </location>
</feature>
<keyword evidence="4" id="KW-1185">Reference proteome</keyword>
<feature type="chain" id="PRO_5020751703" evidence="1">
    <location>
        <begin position="19"/>
        <end position="255"/>
    </location>
</feature>
<dbReference type="RefSeq" id="WP_136462564.1">
    <property type="nucleotide sequence ID" value="NZ_SRKY01000002.1"/>
</dbReference>
<dbReference type="Pfam" id="PF06904">
    <property type="entry name" value="Extensin-like_C"/>
    <property type="match status" value="1"/>
</dbReference>
<dbReference type="OrthoDB" id="9809788at2"/>
<proteinExistence type="predicted"/>
<name>A0A4S4NC22_9RHOB</name>
<dbReference type="AlphaFoldDB" id="A0A4S4NC22"/>
<organism evidence="3 4">
    <name type="scientific">Aliishimia ponticola</name>
    <dbReference type="NCBI Taxonomy" id="2499833"/>
    <lineage>
        <taxon>Bacteria</taxon>
        <taxon>Pseudomonadati</taxon>
        <taxon>Pseudomonadota</taxon>
        <taxon>Alphaproteobacteria</taxon>
        <taxon>Rhodobacterales</taxon>
        <taxon>Paracoccaceae</taxon>
        <taxon>Aliishimia</taxon>
    </lineage>
</organism>
<dbReference type="InterPro" id="IPR009683">
    <property type="entry name" value="Extensin-like_C"/>
</dbReference>
<evidence type="ECO:0000313" key="4">
    <source>
        <dbReference type="Proteomes" id="UP000306602"/>
    </source>
</evidence>
<gene>
    <name evidence="3" type="ORF">E4Z66_08480</name>
</gene>
<keyword evidence="1" id="KW-0732">Signal</keyword>
<comment type="caution">
    <text evidence="3">The sequence shown here is derived from an EMBL/GenBank/DDBJ whole genome shotgun (WGS) entry which is preliminary data.</text>
</comment>
<feature type="signal peptide" evidence="1">
    <location>
        <begin position="1"/>
        <end position="18"/>
    </location>
</feature>
<dbReference type="EMBL" id="SRKY01000002">
    <property type="protein sequence ID" value="THH36966.1"/>
    <property type="molecule type" value="Genomic_DNA"/>
</dbReference>
<sequence length="255" mass="27211">MRLVALLLLLASTAVANAPNTSLRPAVRDGGASTIAAPVATPAADGVAPTPQVAPVENSRRPFFRTKRAEKRAKESRRALRRGAVCGDIAIQGEVVGRVPGRIKGCGIAEAVRVKSVSGVALTQHSVMDCETAQALKTWVDQSAKPALRRKGGGLARLRVAAHYACRTRNNQKGARISEHGKGRAIDISGFYLANDRLITVLEGWGASSTSGALRKMHKGACGPFGTVLGPRADRFHRDHFHFDTARYRGGPYCK</sequence>
<evidence type="ECO:0000259" key="2">
    <source>
        <dbReference type="Pfam" id="PF06904"/>
    </source>
</evidence>
<reference evidence="3 4" key="1">
    <citation type="submission" date="2019-04" db="EMBL/GenBank/DDBJ databases">
        <title>Shimia ponticola sp. nov., isolated from seawater.</title>
        <authorList>
            <person name="Kim Y.-O."/>
            <person name="Yoon J.-H."/>
        </authorList>
    </citation>
    <scope>NUCLEOTIDE SEQUENCE [LARGE SCALE GENOMIC DNA]</scope>
    <source>
        <strain evidence="3 4">MYP11</strain>
    </source>
</reference>
<evidence type="ECO:0000256" key="1">
    <source>
        <dbReference type="SAM" id="SignalP"/>
    </source>
</evidence>